<gene>
    <name evidence="1" type="ORF">HCU67_00085</name>
</gene>
<reference evidence="1 2" key="1">
    <citation type="submission" date="2020-04" db="EMBL/GenBank/DDBJ databases">
        <authorList>
            <person name="Yoon J."/>
        </authorList>
    </citation>
    <scope>NUCLEOTIDE SEQUENCE [LARGE SCALE GENOMIC DNA]</scope>
    <source>
        <strain evidence="1 2">DJ-13</strain>
    </source>
</reference>
<evidence type="ECO:0000313" key="1">
    <source>
        <dbReference type="EMBL" id="NKI30323.1"/>
    </source>
</evidence>
<protein>
    <recommendedName>
        <fullName evidence="3">Carboxypeptidase-like regulatory domain-containing protein</fullName>
    </recommendedName>
</protein>
<name>A0ABX1GK99_9FLAO</name>
<proteinExistence type="predicted"/>
<dbReference type="SUPFAM" id="SSF49464">
    <property type="entry name" value="Carboxypeptidase regulatory domain-like"/>
    <property type="match status" value="1"/>
</dbReference>
<evidence type="ECO:0008006" key="3">
    <source>
        <dbReference type="Google" id="ProtNLM"/>
    </source>
</evidence>
<sequence length="251" mass="28317">MVFFVAQGQNVKLLKGKVIAPGEDVTGVTIQNVSTKKATITDFEGNFSIEVRELDTLVFSAVQLKRKILPVTEPIFNSSFVRVPMQAFVNELREVVVLPYNLSGDLNTDAKAMNVAPVTAESLGLPNAHAKIPTQSERKLMQASYGKFNLGMLLSPPLDPLINMITGRTKMLKNRVAVDKKYAKTNAVEASIVDSLFLSELKIPKRKIADFMYFCEVDDEFQQLVSRKDQLLLWEYLLRRSKLYRENNELE</sequence>
<dbReference type="InterPro" id="IPR008969">
    <property type="entry name" value="CarboxyPept-like_regulatory"/>
</dbReference>
<accession>A0ABX1GK99</accession>
<evidence type="ECO:0000313" key="2">
    <source>
        <dbReference type="Proteomes" id="UP000718451"/>
    </source>
</evidence>
<keyword evidence="2" id="KW-1185">Reference proteome</keyword>
<comment type="caution">
    <text evidence="1">The sequence shown here is derived from an EMBL/GenBank/DDBJ whole genome shotgun (WGS) entry which is preliminary data.</text>
</comment>
<dbReference type="Proteomes" id="UP000718451">
    <property type="component" value="Unassembled WGS sequence"/>
</dbReference>
<organism evidence="1 2">
    <name type="scientific">Croceivirga thetidis</name>
    <dbReference type="NCBI Taxonomy" id="2721623"/>
    <lineage>
        <taxon>Bacteria</taxon>
        <taxon>Pseudomonadati</taxon>
        <taxon>Bacteroidota</taxon>
        <taxon>Flavobacteriia</taxon>
        <taxon>Flavobacteriales</taxon>
        <taxon>Flavobacteriaceae</taxon>
        <taxon>Croceivirga</taxon>
    </lineage>
</organism>
<dbReference type="EMBL" id="JAAWWL010000001">
    <property type="protein sequence ID" value="NKI30323.1"/>
    <property type="molecule type" value="Genomic_DNA"/>
</dbReference>